<feature type="domain" description="UGGT thioredoxin-like" evidence="7">
    <location>
        <begin position="33"/>
        <end position="228"/>
    </location>
</feature>
<name>A0A1B2JGI6_PICPA</name>
<evidence type="ECO:0000313" key="11">
    <source>
        <dbReference type="EMBL" id="ANZ77159.1"/>
    </source>
</evidence>
<dbReference type="GO" id="GO:0051082">
    <property type="term" value="F:unfolded protein binding"/>
    <property type="evidence" value="ECO:0007669"/>
    <property type="project" value="TreeGrafter"/>
</dbReference>
<keyword evidence="5" id="KW-0325">Glycoprotein</keyword>
<proteinExistence type="predicted"/>
<feature type="domain" description="Glucosyltransferase 24 catalytic" evidence="10">
    <location>
        <begin position="1166"/>
        <end position="1434"/>
    </location>
</feature>
<dbReference type="PANTHER" id="PTHR11226:SF0">
    <property type="entry name" value="UDP-GLUCOSE:GLYCOPROTEIN GLUCOSYLTRANSFERASE"/>
    <property type="match status" value="1"/>
</dbReference>
<dbReference type="GO" id="GO:0005788">
    <property type="term" value="C:endoplasmic reticulum lumen"/>
    <property type="evidence" value="ECO:0007669"/>
    <property type="project" value="UniProtKB-SubCell"/>
</dbReference>
<evidence type="ECO:0000313" key="12">
    <source>
        <dbReference type="Proteomes" id="UP000094565"/>
    </source>
</evidence>
<dbReference type="FunFam" id="3.90.550.10:FF:000065">
    <property type="entry name" value="UDP-glucose:glycoprotein glucosyltransferase, putative"/>
    <property type="match status" value="1"/>
</dbReference>
<evidence type="ECO:0000256" key="5">
    <source>
        <dbReference type="ARBA" id="ARBA00023180"/>
    </source>
</evidence>
<evidence type="ECO:0000256" key="3">
    <source>
        <dbReference type="ARBA" id="ARBA00022729"/>
    </source>
</evidence>
<dbReference type="CDD" id="cd06432">
    <property type="entry name" value="GT8_HUGT1_C_like"/>
    <property type="match status" value="1"/>
</dbReference>
<evidence type="ECO:0000259" key="9">
    <source>
        <dbReference type="Pfam" id="PF18402"/>
    </source>
</evidence>
<feature type="signal peptide" evidence="6">
    <location>
        <begin position="1"/>
        <end position="18"/>
    </location>
</feature>
<dbReference type="InterPro" id="IPR040693">
    <property type="entry name" value="UGGT_TRXL_1"/>
</dbReference>
<evidence type="ECO:0000259" key="8">
    <source>
        <dbReference type="Pfam" id="PF18401"/>
    </source>
</evidence>
<dbReference type="GO" id="GO:0003980">
    <property type="term" value="F:UDP-glucose:glycoprotein glucosyltransferase activity"/>
    <property type="evidence" value="ECO:0007669"/>
    <property type="project" value="InterPro"/>
</dbReference>
<dbReference type="Pfam" id="PF06427">
    <property type="entry name" value="UDP-g_GGTase"/>
    <property type="match status" value="1"/>
</dbReference>
<evidence type="ECO:0000256" key="1">
    <source>
        <dbReference type="ARBA" id="ARBA00001913"/>
    </source>
</evidence>
<dbReference type="Pfam" id="PF18402">
    <property type="entry name" value="Thioredoxin_14"/>
    <property type="match status" value="1"/>
</dbReference>
<dbReference type="SUPFAM" id="SSF53448">
    <property type="entry name" value="Nucleotide-diphospho-sugar transferases"/>
    <property type="match status" value="1"/>
</dbReference>
<dbReference type="EMBL" id="CP014586">
    <property type="protein sequence ID" value="ANZ77159.1"/>
    <property type="molecule type" value="Genomic_DNA"/>
</dbReference>
<dbReference type="InterPro" id="IPR040497">
    <property type="entry name" value="Glyco_transf_24"/>
</dbReference>
<dbReference type="Pfam" id="PF18404">
    <property type="entry name" value="Glyco_transf_24"/>
    <property type="match status" value="1"/>
</dbReference>
<comment type="cofactor">
    <cofactor evidence="1">
        <name>Ca(2+)</name>
        <dbReference type="ChEBI" id="CHEBI:29108"/>
    </cofactor>
</comment>
<dbReference type="Proteomes" id="UP000094565">
    <property type="component" value="Chromosome 3"/>
</dbReference>
<dbReference type="InterPro" id="IPR040694">
    <property type="entry name" value="UGGT_TRXL_2"/>
</dbReference>
<dbReference type="UniPathway" id="UPA00378"/>
<protein>
    <submittedName>
        <fullName evidence="11">BA75_03578T0</fullName>
    </submittedName>
</protein>
<evidence type="ECO:0000259" key="7">
    <source>
        <dbReference type="Pfam" id="PF18400"/>
    </source>
</evidence>
<organism evidence="11 12">
    <name type="scientific">Komagataella pastoris</name>
    <name type="common">Yeast</name>
    <name type="synonym">Pichia pastoris</name>
    <dbReference type="NCBI Taxonomy" id="4922"/>
    <lineage>
        <taxon>Eukaryota</taxon>
        <taxon>Fungi</taxon>
        <taxon>Dikarya</taxon>
        <taxon>Ascomycota</taxon>
        <taxon>Saccharomycotina</taxon>
        <taxon>Pichiomycetes</taxon>
        <taxon>Pichiales</taxon>
        <taxon>Pichiaceae</taxon>
        <taxon>Komagataella</taxon>
    </lineage>
</organism>
<evidence type="ECO:0000259" key="10">
    <source>
        <dbReference type="Pfam" id="PF18404"/>
    </source>
</evidence>
<comment type="subcellular location">
    <subcellularLocation>
        <location evidence="2">Endoplasmic reticulum lumen</location>
    </subcellularLocation>
</comment>
<evidence type="ECO:0000256" key="6">
    <source>
        <dbReference type="SAM" id="SignalP"/>
    </source>
</evidence>
<accession>A0A1B2JGI6</accession>
<dbReference type="GO" id="GO:0018279">
    <property type="term" value="P:protein N-linked glycosylation via asparagine"/>
    <property type="evidence" value="ECO:0007669"/>
    <property type="project" value="TreeGrafter"/>
</dbReference>
<feature type="domain" description="UGGT thioredoxin-like" evidence="9">
    <location>
        <begin position="422"/>
        <end position="646"/>
    </location>
</feature>
<feature type="domain" description="UGGT thioredoxin-like" evidence="8">
    <location>
        <begin position="280"/>
        <end position="407"/>
    </location>
</feature>
<dbReference type="InterPro" id="IPR009448">
    <property type="entry name" value="UDP-g_GGtrans"/>
</dbReference>
<evidence type="ECO:0000256" key="4">
    <source>
        <dbReference type="ARBA" id="ARBA00022824"/>
    </source>
</evidence>
<dbReference type="Gene3D" id="3.90.550.10">
    <property type="entry name" value="Spore Coat Polysaccharide Biosynthesis Protein SpsA, Chain A"/>
    <property type="match status" value="1"/>
</dbReference>
<dbReference type="PANTHER" id="PTHR11226">
    <property type="entry name" value="UDP-GLUCOSE GLYCOPROTEIN:GLUCOSYLTRANSFERASE"/>
    <property type="match status" value="1"/>
</dbReference>
<keyword evidence="12" id="KW-1185">Reference proteome</keyword>
<reference evidence="11 12" key="1">
    <citation type="submission" date="2016-02" db="EMBL/GenBank/DDBJ databases">
        <title>Comparative genomic and transcriptomic foundation for Pichia pastoris.</title>
        <authorList>
            <person name="Love K.R."/>
            <person name="Shah K.A."/>
            <person name="Whittaker C.A."/>
            <person name="Wu J."/>
            <person name="Bartlett M.C."/>
            <person name="Ma D."/>
            <person name="Leeson R.L."/>
            <person name="Priest M."/>
            <person name="Young S.K."/>
            <person name="Love J.C."/>
        </authorList>
    </citation>
    <scope>NUCLEOTIDE SEQUENCE [LARGE SCALE GENOMIC DNA]</scope>
    <source>
        <strain evidence="11 12">ATCC 28485</strain>
    </source>
</reference>
<dbReference type="Pfam" id="PF18400">
    <property type="entry name" value="Thioredoxin_12"/>
    <property type="match status" value="1"/>
</dbReference>
<dbReference type="Pfam" id="PF18401">
    <property type="entry name" value="Thioredoxin_13"/>
    <property type="match status" value="1"/>
</dbReference>
<dbReference type="OrthoDB" id="27683at2759"/>
<dbReference type="InterPro" id="IPR029044">
    <property type="entry name" value="Nucleotide-diphossugar_trans"/>
</dbReference>
<keyword evidence="3 6" id="KW-0732">Signal</keyword>
<sequence length="1452" mass="166148">MINHILIFLTSLCVSAFASEKFVDISLKANWFKTPFPLLLLETVASENESGFYTILDAMFDVSFESLELEDEDLQFEAIPFTNSDEQLYEKWSHRAGASIEKSITDIYLANKYYAPRVQSHYQHYNEIKSSILGDRCGANPKAWLYFNNEVYCNSDDVFALKTGSKTGKPQLLPFDRVIGVRNDEVPVAIIYGDYRSPLFSQFISNLAGFVKDGRLRLAWRYIPDESVLQKETLAGYGVDLTLKRTDYIVIDDRDIVLDKSLETKPTAADSDDFWDLYSKEIEPVSEKDISSLGYKLSHYVKSLEVSENEKLAILTKLIQDFPKYASFIDRQVTDTEATRAIEASWEDPINYLPQGMYINGAVVDQSKLNYMEILNILKREYAFIDDITKFGVARTHAQDIIKRFASHVSDRSVNNTMFKRFDIRGHRDAVFYLNDIETDPQYSGLSSSRKSYTTSVVPGEIPPVRENIHESVFVIDLADHNQVYTLLQFSSVMLSNRIPQRVGFVPLISDKLSEEITLQFLSIFEADGINQGMKYLHDVAVNVLGKTPRDMISVESITKIAVSDKQHLLSKINEFISSFSIDHPVLIANGKFFDFVQNWQYHSAREIFLDILELGKAISSGALSEDTRAQDYLYLGSQPSRNVLITNAMNEETNLPSLVSFDNLEVFRSISQNERQIATVVIDDQPDSIPITLWLLGNCKDKKFLQQLRHLISTASDLNPIKIRVYETSLDSGFISSLQTAMNKSLVDVTAFIDNELETMNVHSRDFGLNEEAIDFVQKVFKIKLSEPNDMNLIVNGRSISIRDKDILLKDTDLKLLIEYETDFKLQITHELFSEYNISEPGSLDKFELFEYFTMSISKTYFFGDNYLPDQRVFPRYNTDLLNDATSLEISNSRAEESIMEVTVLIDPLQEESQKLISLLSLFEKLEILKLNIILNPQESKELNIKRFYRGVFPNSVKFSSSGSALDNEDKGLFTLVPEKTLFTLDLDVPNPWIVVIKEAATDLDNVLLENSGDVTGIYELKSLLVEGYAFEKNTKFPPVALPVELVGHSDTSIMANYGYFQLQANPGLWKFAVKPHTKGSGIYRLVNVTSDVNGDTFQYTIIDEAAIISVLDMNGNVILPVFDRKPGQENASLIGNTATTEQETGLGKLLSSWKKQEKPKNADINIFTVASGHLYERFLSIMTNSVMKHTKHTVKFWLIENYMSPTFKKNLPFLAQKFGFDYELVNYKWPAWLRGQREKQRTIWGYKILFLDVLFPQSLDKVIFVDADQIVRTDLKELVDLDLEGAPYGYTPMCNDREEMEGFRFWKQGYWQKLLGDTLKYHISALYVIDLKTFRQIAAGDRLRQHYQQLSQDPNSLSNLDQDLPNNLQHQIKIFSLPQEWLWCETWCSDESLKKAKTIDLCNNPLTKEPKLDRARRQIPEWTQYDDEVQQIINEASAGAKTFNSEHDEL</sequence>
<gene>
    <name evidence="11" type="primary">KRE5</name>
    <name evidence="11" type="ORF">ATY40_BA7503578</name>
</gene>
<keyword evidence="4" id="KW-0256">Endoplasmic reticulum</keyword>
<feature type="chain" id="PRO_5008539459" evidence="6">
    <location>
        <begin position="19"/>
        <end position="1452"/>
    </location>
</feature>
<dbReference type="GO" id="GO:0036503">
    <property type="term" value="P:ERAD pathway"/>
    <property type="evidence" value="ECO:0007669"/>
    <property type="project" value="TreeGrafter"/>
</dbReference>
<dbReference type="InterPro" id="IPR040692">
    <property type="entry name" value="UGGT_TRXL_3"/>
</dbReference>
<evidence type="ECO:0000256" key="2">
    <source>
        <dbReference type="ARBA" id="ARBA00004319"/>
    </source>
</evidence>